<reference evidence="4 5" key="1">
    <citation type="submission" date="2020-02" db="EMBL/GenBank/DDBJ databases">
        <authorList>
            <person name="Hogendoorn C."/>
        </authorList>
    </citation>
    <scope>NUCLEOTIDE SEQUENCE [LARGE SCALE GENOMIC DNA]</scope>
    <source>
        <strain evidence="4">R501</strain>
    </source>
</reference>
<dbReference type="PANTHER" id="PTHR42937">
    <property type="match status" value="1"/>
</dbReference>
<dbReference type="GO" id="GO:0030170">
    <property type="term" value="F:pyridoxal phosphate binding"/>
    <property type="evidence" value="ECO:0007669"/>
    <property type="project" value="InterPro"/>
</dbReference>
<proteinExistence type="predicted"/>
<evidence type="ECO:0000259" key="3">
    <source>
        <dbReference type="Pfam" id="PF00291"/>
    </source>
</evidence>
<sequence>MEGIAIGTAPKSPASLAALIESRPNPAGRRRPLPLLEDLGPEAAGAVRAYHRTWEAYRPTPLVALPALARYAGLGAIYVKDEAQRFGIGAFKVLGGTYALGRYLMTRWQLPPGTGFPDLQAAARRHPPLTVVAASDGNHGLGVAWAARALGQQAVIFLPAGTVTERVARIRALGARAEVSDRNYDDTVRLAAAWAAAHGDPLIQDTAWPGYTEIPLRVMQGYLTMALEADEQLAAAGEEPPTHVVLQAGVGSLAAAVTGYFAARYGSRAPRILIAEPAAAPALYRSAASPDGRPAAVGGPLTTIMAGLACGEPNPQAWPLLREWASAFLICGEAVAARGTRILAGPLPGDPALRAGESGSMPLGLLVTLCDQPAYTGLAHALGLGPEARVLLFNTEGITDPDLHRAIVWDGAFPLPAG</sequence>
<evidence type="ECO:0000256" key="1">
    <source>
        <dbReference type="ARBA" id="ARBA00001933"/>
    </source>
</evidence>
<feature type="domain" description="Tryptophan synthase beta chain-like PALP" evidence="3">
    <location>
        <begin position="55"/>
        <end position="344"/>
    </location>
</feature>
<dbReference type="EMBL" id="LR778114">
    <property type="protein sequence ID" value="CAB1129402.1"/>
    <property type="molecule type" value="Genomic_DNA"/>
</dbReference>
<dbReference type="InterPro" id="IPR036052">
    <property type="entry name" value="TrpB-like_PALP_sf"/>
</dbReference>
<evidence type="ECO:0000256" key="2">
    <source>
        <dbReference type="ARBA" id="ARBA00022898"/>
    </source>
</evidence>
<keyword evidence="4" id="KW-0456">Lyase</keyword>
<keyword evidence="2" id="KW-0663">Pyridoxal phosphate</keyword>
<dbReference type="CDD" id="cd00640">
    <property type="entry name" value="Trp-synth-beta_II"/>
    <property type="match status" value="1"/>
</dbReference>
<dbReference type="InterPro" id="IPR001926">
    <property type="entry name" value="TrpB-like_PALP"/>
</dbReference>
<name>A0A6F8ZIC3_9FIRM</name>
<dbReference type="Pfam" id="PF00291">
    <property type="entry name" value="PALP"/>
    <property type="match status" value="1"/>
</dbReference>
<evidence type="ECO:0000313" key="5">
    <source>
        <dbReference type="Proteomes" id="UP000503399"/>
    </source>
</evidence>
<dbReference type="KEGG" id="hfv:R50_1905"/>
<dbReference type="GO" id="GO:0008838">
    <property type="term" value="F:diaminopropionate ammonia-lyase activity"/>
    <property type="evidence" value="ECO:0007669"/>
    <property type="project" value="UniProtKB-EC"/>
</dbReference>
<evidence type="ECO:0000313" key="4">
    <source>
        <dbReference type="EMBL" id="CAB1129402.1"/>
    </source>
</evidence>
<organism evidence="4 5">
    <name type="scientific">Candidatus Hydrogenisulfobacillus filiaventi</name>
    <dbReference type="NCBI Taxonomy" id="2707344"/>
    <lineage>
        <taxon>Bacteria</taxon>
        <taxon>Bacillati</taxon>
        <taxon>Bacillota</taxon>
        <taxon>Clostridia</taxon>
        <taxon>Eubacteriales</taxon>
        <taxon>Clostridiales Family XVII. Incertae Sedis</taxon>
        <taxon>Candidatus Hydrogenisulfobacillus</taxon>
    </lineage>
</organism>
<dbReference type="AlphaFoldDB" id="A0A6F8ZIC3"/>
<keyword evidence="5" id="KW-1185">Reference proteome</keyword>
<accession>A0A6F8ZIC3</accession>
<protein>
    <submittedName>
        <fullName evidence="4">Diaminopropionate ammonia-lyase</fullName>
        <ecNumber evidence="4">4.3.1.15</ecNumber>
    </submittedName>
</protein>
<dbReference type="PANTHER" id="PTHR42937:SF1">
    <property type="entry name" value="DIAMINOPROPIONATE AMMONIA-LYASE"/>
    <property type="match status" value="1"/>
</dbReference>
<gene>
    <name evidence="4" type="primary">dpaL</name>
    <name evidence="4" type="ORF">R50_1905</name>
</gene>
<dbReference type="Gene3D" id="3.40.50.1100">
    <property type="match status" value="2"/>
</dbReference>
<dbReference type="NCBIfam" id="NF006058">
    <property type="entry name" value="PRK08206.1"/>
    <property type="match status" value="1"/>
</dbReference>
<dbReference type="SUPFAM" id="SSF53686">
    <property type="entry name" value="Tryptophan synthase beta subunit-like PLP-dependent enzymes"/>
    <property type="match status" value="1"/>
</dbReference>
<dbReference type="NCBIfam" id="TIGR01747">
    <property type="entry name" value="diampropi_NH3ly"/>
    <property type="match status" value="1"/>
</dbReference>
<dbReference type="InterPro" id="IPR010081">
    <property type="entry name" value="DiNH2opropionate_NH3_lyase"/>
</dbReference>
<dbReference type="GO" id="GO:1901605">
    <property type="term" value="P:alpha-amino acid metabolic process"/>
    <property type="evidence" value="ECO:0007669"/>
    <property type="project" value="UniProtKB-ARBA"/>
</dbReference>
<dbReference type="Proteomes" id="UP000503399">
    <property type="component" value="Chromosome"/>
</dbReference>
<dbReference type="EC" id="4.3.1.15" evidence="4"/>
<comment type="cofactor">
    <cofactor evidence="1">
        <name>pyridoxal 5'-phosphate</name>
        <dbReference type="ChEBI" id="CHEBI:597326"/>
    </cofactor>
</comment>